<feature type="domain" description="PROP1-like PPR" evidence="4">
    <location>
        <begin position="430"/>
        <end position="564"/>
    </location>
</feature>
<evidence type="ECO:0000259" key="4">
    <source>
        <dbReference type="Pfam" id="PF17177"/>
    </source>
</evidence>
<dbReference type="AlphaFoldDB" id="A0A2K1KCK8"/>
<evidence type="ECO:0000313" key="6">
    <source>
        <dbReference type="EnsemblPlants" id="Pp3c7_22430V3.1"/>
    </source>
</evidence>
<reference evidence="6" key="3">
    <citation type="submission" date="2020-12" db="UniProtKB">
        <authorList>
            <consortium name="EnsemblPlants"/>
        </authorList>
    </citation>
    <scope>IDENTIFICATION</scope>
</reference>
<dbReference type="EMBL" id="ABEU02000007">
    <property type="protein sequence ID" value="PNR51512.1"/>
    <property type="molecule type" value="Genomic_DNA"/>
</dbReference>
<dbReference type="InterPro" id="IPR002885">
    <property type="entry name" value="PPR_rpt"/>
</dbReference>
<dbReference type="Gramene" id="Pp3c7_22430V3.3">
    <property type="protein sequence ID" value="Pp3c7_22430V3.3"/>
    <property type="gene ID" value="Pp3c7_22430"/>
</dbReference>
<dbReference type="PANTHER" id="PTHR47935">
    <property type="entry name" value="PENTATRICOPEPTIDE REPEAT-CONTAINING PROTEIN MRL1, CHLOROPLASTIC"/>
    <property type="match status" value="1"/>
</dbReference>
<dbReference type="InterPro" id="IPR011990">
    <property type="entry name" value="TPR-like_helical_dom_sf"/>
</dbReference>
<feature type="compositionally biased region" description="Low complexity" evidence="3">
    <location>
        <begin position="60"/>
        <end position="76"/>
    </location>
</feature>
<dbReference type="EnsemblPlants" id="Pp3c7_22430V3.3">
    <property type="protein sequence ID" value="Pp3c7_22430V3.3"/>
    <property type="gene ID" value="Pp3c7_22430"/>
</dbReference>
<protein>
    <recommendedName>
        <fullName evidence="4">PROP1-like PPR domain-containing protein</fullName>
    </recommendedName>
</protein>
<evidence type="ECO:0000256" key="3">
    <source>
        <dbReference type="SAM" id="MobiDB-lite"/>
    </source>
</evidence>
<dbReference type="PROSITE" id="PS51375">
    <property type="entry name" value="PPR"/>
    <property type="match status" value="8"/>
</dbReference>
<dbReference type="OrthoDB" id="185373at2759"/>
<gene>
    <name evidence="6" type="primary">LOC112285063</name>
    <name evidence="5" type="ORF">PHYPA_010699</name>
</gene>
<evidence type="ECO:0000313" key="7">
    <source>
        <dbReference type="Proteomes" id="UP000006727"/>
    </source>
</evidence>
<keyword evidence="7" id="KW-1185">Reference proteome</keyword>
<dbReference type="Gramene" id="Pp3c7_22430V3.1">
    <property type="protein sequence ID" value="Pp3c7_22430V3.1"/>
    <property type="gene ID" value="Pp3c7_22430"/>
</dbReference>
<reference evidence="5 7" key="1">
    <citation type="journal article" date="2008" name="Science">
        <title>The Physcomitrella genome reveals evolutionary insights into the conquest of land by plants.</title>
        <authorList>
            <person name="Rensing S."/>
            <person name="Lang D."/>
            <person name="Zimmer A."/>
            <person name="Terry A."/>
            <person name="Salamov A."/>
            <person name="Shapiro H."/>
            <person name="Nishiyama T."/>
            <person name="Perroud P.-F."/>
            <person name="Lindquist E."/>
            <person name="Kamisugi Y."/>
            <person name="Tanahashi T."/>
            <person name="Sakakibara K."/>
            <person name="Fujita T."/>
            <person name="Oishi K."/>
            <person name="Shin-I T."/>
            <person name="Kuroki Y."/>
            <person name="Toyoda A."/>
            <person name="Suzuki Y."/>
            <person name="Hashimoto A."/>
            <person name="Yamaguchi K."/>
            <person name="Sugano A."/>
            <person name="Kohara Y."/>
            <person name="Fujiyama A."/>
            <person name="Anterola A."/>
            <person name="Aoki S."/>
            <person name="Ashton N."/>
            <person name="Barbazuk W.B."/>
            <person name="Barker E."/>
            <person name="Bennetzen J."/>
            <person name="Bezanilla M."/>
            <person name="Blankenship R."/>
            <person name="Cho S.H."/>
            <person name="Dutcher S."/>
            <person name="Estelle M."/>
            <person name="Fawcett J.A."/>
            <person name="Gundlach H."/>
            <person name="Hanada K."/>
            <person name="Heyl A."/>
            <person name="Hicks K.A."/>
            <person name="Hugh J."/>
            <person name="Lohr M."/>
            <person name="Mayer K."/>
            <person name="Melkozernov A."/>
            <person name="Murata T."/>
            <person name="Nelson D."/>
            <person name="Pils B."/>
            <person name="Prigge M."/>
            <person name="Reiss B."/>
            <person name="Renner T."/>
            <person name="Rombauts S."/>
            <person name="Rushton P."/>
            <person name="Sanderfoot A."/>
            <person name="Schween G."/>
            <person name="Shiu S.-H."/>
            <person name="Stueber K."/>
            <person name="Theodoulou F.L."/>
            <person name="Tu H."/>
            <person name="Van de Peer Y."/>
            <person name="Verrier P.J."/>
            <person name="Waters E."/>
            <person name="Wood A."/>
            <person name="Yang L."/>
            <person name="Cove D."/>
            <person name="Cuming A."/>
            <person name="Hasebe M."/>
            <person name="Lucas S."/>
            <person name="Mishler D.B."/>
            <person name="Reski R."/>
            <person name="Grigoriev I."/>
            <person name="Quatrano R.S."/>
            <person name="Boore J.L."/>
        </authorList>
    </citation>
    <scope>NUCLEOTIDE SEQUENCE [LARGE SCALE GENOMIC DNA]</scope>
    <source>
        <strain evidence="6 7">cv. Gransden 2004</strain>
    </source>
</reference>
<organism evidence="5">
    <name type="scientific">Physcomitrium patens</name>
    <name type="common">Spreading-leaved earth moss</name>
    <name type="synonym">Physcomitrella patens</name>
    <dbReference type="NCBI Taxonomy" id="3218"/>
    <lineage>
        <taxon>Eukaryota</taxon>
        <taxon>Viridiplantae</taxon>
        <taxon>Streptophyta</taxon>
        <taxon>Embryophyta</taxon>
        <taxon>Bryophyta</taxon>
        <taxon>Bryophytina</taxon>
        <taxon>Bryopsida</taxon>
        <taxon>Funariidae</taxon>
        <taxon>Funariales</taxon>
        <taxon>Funariaceae</taxon>
        <taxon>Physcomitrium</taxon>
    </lineage>
</organism>
<feature type="repeat" description="PPR" evidence="2">
    <location>
        <begin position="535"/>
        <end position="565"/>
    </location>
</feature>
<evidence type="ECO:0000313" key="5">
    <source>
        <dbReference type="EMBL" id="PNR51512.1"/>
    </source>
</evidence>
<sequence>MGSIMPSSVLSFSSSMPSSLAEVQGAKLQAKAKTIAHGNESSGTFDNVVTKRWKYEDGGTSAESRATSGRSASTSGLVRHKLKGSLGRSIGRRSKRNLNADEASVDDARTSQGLVRINGSSTTALENCSLDLMISEIRSSERLEEVGSRSIGLARLSSKAIGQSRPYKSIKQDLMSQIRAEDGSGLSGVEAEQIAASPRSQDGRSDGTSTSTFVELLADAAVGSGDSSVVATDCAIGGNGTIDGVDIFSTDIGSGPLANESRKLSVQADNLGMNKNLERVSVLDNGSAEQVFPREQTKIISDAKKSAILNIHKQLSSLTSRKGGTSLVDRGEKIVVRKTTTWRDAVKLPDTIEEVLPVDSKRDPAVYLFLYEKFLEAGRLRDCVAVLESMDEHLILNMKKVNSYEFYSACKKRRALKEAFKFSRLVRRKSLRNFNMLLSVCAHAQDASSACRVLDMVKMAGLQADCIFYTTLISACAKASRIDLMFKFFNEMEIQGIEANVQTFGAMIDGCARAGDVPKAFGIYKKMLNQEVEPDRVIFNTLITACGRAGAFLRAFEVLADMRDAPQPIALDHITYGALIAACSRAGEVERALEVYKRMRSSKVSGTTECYTAAVHACSHKGYLNIALSIYDDMREDGVQPDEVFFCAMMDVAGHAGKIDVAFAILQEMKNIGTKPSPVTYNTLMVACSKVDDAENAMRVYEEIKALGLRPIVPTLNALVASLCAGRELDNAFKVLEELRNSGVTPNKDTYNILLEACERDDQANLALELYNQIKGYSIEFTQQMCDSILGLCVSRVECGAPPLQDPKLLCIKTIEDDLDLHQFWTNQGLVVYDELLSAGLTPTLETVNRVLGCMRVSKRNSRFLLSDEGCSNSRRHNKNRIFFNVEEACSVYLPRALTLYEEARSLGVIQEVDYAVAPIFVDMRTFPIYAVEVGVLVLLKDLKQRQELGLYLNSVKLIFAVEVKEVFTANGGFRRVRVSSRTGQAVKTLLRKLRINYRDYDSVGEVTITNSAIRNWFRAAQRAHQRSVSMQAVETNSSTCSTESLTAVTRPEQRLLHYLPSVESASVV</sequence>
<feature type="repeat" description="PPR" evidence="2">
    <location>
        <begin position="712"/>
        <end position="746"/>
    </location>
</feature>
<evidence type="ECO:0000256" key="2">
    <source>
        <dbReference type="PROSITE-ProRule" id="PRU00708"/>
    </source>
</evidence>
<dbReference type="Gene3D" id="1.25.40.10">
    <property type="entry name" value="Tetratricopeptide repeat domain"/>
    <property type="match status" value="3"/>
</dbReference>
<accession>A0A2K1KCK8</accession>
<dbReference type="GO" id="GO:0048255">
    <property type="term" value="P:mRNA stabilization"/>
    <property type="evidence" value="ECO:0000318"/>
    <property type="project" value="GO_Central"/>
</dbReference>
<keyword evidence="1" id="KW-0677">Repeat</keyword>
<dbReference type="PaxDb" id="3218-PP1S2_193V6.1"/>
<dbReference type="InterPro" id="IPR053303">
    <property type="entry name" value="Chloroplast_PPR"/>
</dbReference>
<feature type="repeat" description="PPR" evidence="2">
    <location>
        <begin position="572"/>
        <end position="606"/>
    </location>
</feature>
<feature type="domain" description="PROP1-like PPR" evidence="4">
    <location>
        <begin position="580"/>
        <end position="754"/>
    </location>
</feature>
<dbReference type="NCBIfam" id="TIGR00756">
    <property type="entry name" value="PPR"/>
    <property type="match status" value="6"/>
</dbReference>
<evidence type="ECO:0000256" key="1">
    <source>
        <dbReference type="ARBA" id="ARBA00022737"/>
    </source>
</evidence>
<dbReference type="Pfam" id="PF17177">
    <property type="entry name" value="PPR_long"/>
    <property type="match status" value="2"/>
</dbReference>
<dbReference type="STRING" id="3218.A0A2K1KCK8"/>
<feature type="repeat" description="PPR" evidence="2">
    <location>
        <begin position="465"/>
        <end position="499"/>
    </location>
</feature>
<dbReference type="Proteomes" id="UP000006727">
    <property type="component" value="Chromosome 7"/>
</dbReference>
<feature type="region of interest" description="Disordered" evidence="3">
    <location>
        <begin position="57"/>
        <end position="76"/>
    </location>
</feature>
<feature type="region of interest" description="Disordered" evidence="3">
    <location>
        <begin position="186"/>
        <end position="209"/>
    </location>
</feature>
<feature type="repeat" description="PPR" evidence="2">
    <location>
        <begin position="500"/>
        <end position="534"/>
    </location>
</feature>
<proteinExistence type="predicted"/>
<feature type="repeat" description="PPR" evidence="2">
    <location>
        <begin position="677"/>
        <end position="711"/>
    </location>
</feature>
<dbReference type="EnsemblPlants" id="Pp3c7_22430V3.1">
    <property type="protein sequence ID" value="Pp3c7_22430V3.1"/>
    <property type="gene ID" value="Pp3c7_22430"/>
</dbReference>
<dbReference type="PANTHER" id="PTHR47935:SF1">
    <property type="entry name" value="PENTATRICOPEPTIDE REPEAT-CONTAINING PROTEIN MRL1, CHLOROPLASTIC"/>
    <property type="match status" value="1"/>
</dbReference>
<name>A0A2K1KCK8_PHYPA</name>
<feature type="repeat" description="PPR" evidence="2">
    <location>
        <begin position="642"/>
        <end position="676"/>
    </location>
</feature>
<feature type="repeat" description="PPR" evidence="2">
    <location>
        <begin position="607"/>
        <end position="641"/>
    </location>
</feature>
<reference evidence="5 7" key="2">
    <citation type="journal article" date="2018" name="Plant J.">
        <title>The Physcomitrella patens chromosome-scale assembly reveals moss genome structure and evolution.</title>
        <authorList>
            <person name="Lang D."/>
            <person name="Ullrich K.K."/>
            <person name="Murat F."/>
            <person name="Fuchs J."/>
            <person name="Jenkins J."/>
            <person name="Haas F.B."/>
            <person name="Piednoel M."/>
            <person name="Gundlach H."/>
            <person name="Van Bel M."/>
            <person name="Meyberg R."/>
            <person name="Vives C."/>
            <person name="Morata J."/>
            <person name="Symeonidi A."/>
            <person name="Hiss M."/>
            <person name="Muchero W."/>
            <person name="Kamisugi Y."/>
            <person name="Saleh O."/>
            <person name="Blanc G."/>
            <person name="Decker E.L."/>
            <person name="van Gessel N."/>
            <person name="Grimwood J."/>
            <person name="Hayes R.D."/>
            <person name="Graham S.W."/>
            <person name="Gunter L.E."/>
            <person name="McDaniel S.F."/>
            <person name="Hoernstein S.N.W."/>
            <person name="Larsson A."/>
            <person name="Li F.W."/>
            <person name="Perroud P.F."/>
            <person name="Phillips J."/>
            <person name="Ranjan P."/>
            <person name="Rokshar D.S."/>
            <person name="Rothfels C.J."/>
            <person name="Schneider L."/>
            <person name="Shu S."/>
            <person name="Stevenson D.W."/>
            <person name="Thummler F."/>
            <person name="Tillich M."/>
            <person name="Villarreal Aguilar J.C."/>
            <person name="Widiez T."/>
            <person name="Wong G.K."/>
            <person name="Wymore A."/>
            <person name="Zhang Y."/>
            <person name="Zimmer A.D."/>
            <person name="Quatrano R.S."/>
            <person name="Mayer K.F.X."/>
            <person name="Goodstein D."/>
            <person name="Casacuberta J.M."/>
            <person name="Vandepoele K."/>
            <person name="Reski R."/>
            <person name="Cuming A.C."/>
            <person name="Tuskan G.A."/>
            <person name="Maumus F."/>
            <person name="Salse J."/>
            <person name="Schmutz J."/>
            <person name="Rensing S.A."/>
        </authorList>
    </citation>
    <scope>NUCLEOTIDE SEQUENCE [LARGE SCALE GENOMIC DNA]</scope>
    <source>
        <strain evidence="6 7">cv. Gransden 2004</strain>
    </source>
</reference>
<dbReference type="InterPro" id="IPR033443">
    <property type="entry name" value="PROP1-like_PPR_dom"/>
</dbReference>